<dbReference type="GeneID" id="18933763"/>
<protein>
    <submittedName>
        <fullName evidence="2">Uncharacterized protein</fullName>
    </submittedName>
</protein>
<evidence type="ECO:0000313" key="3">
    <source>
        <dbReference type="Proteomes" id="UP000001072"/>
    </source>
</evidence>
<reference evidence="3" key="1">
    <citation type="journal article" date="2011" name="Proc. Natl. Acad. Sci. U.S.A.">
        <title>Obligate biotrophy features unraveled by the genomic analysis of rust fungi.</title>
        <authorList>
            <person name="Duplessis S."/>
            <person name="Cuomo C.A."/>
            <person name="Lin Y.-C."/>
            <person name="Aerts A."/>
            <person name="Tisserant E."/>
            <person name="Veneault-Fourrey C."/>
            <person name="Joly D.L."/>
            <person name="Hacquard S."/>
            <person name="Amselem J."/>
            <person name="Cantarel B.L."/>
            <person name="Chiu R."/>
            <person name="Coutinho P.M."/>
            <person name="Feau N."/>
            <person name="Field M."/>
            <person name="Frey P."/>
            <person name="Gelhaye E."/>
            <person name="Goldberg J."/>
            <person name="Grabherr M.G."/>
            <person name="Kodira C.D."/>
            <person name="Kohler A."/>
            <person name="Kuees U."/>
            <person name="Lindquist E.A."/>
            <person name="Lucas S.M."/>
            <person name="Mago R."/>
            <person name="Mauceli E."/>
            <person name="Morin E."/>
            <person name="Murat C."/>
            <person name="Pangilinan J.L."/>
            <person name="Park R."/>
            <person name="Pearson M."/>
            <person name="Quesneville H."/>
            <person name="Rouhier N."/>
            <person name="Sakthikumar S."/>
            <person name="Salamov A.A."/>
            <person name="Schmutz J."/>
            <person name="Selles B."/>
            <person name="Shapiro H."/>
            <person name="Tanguay P."/>
            <person name="Tuskan G.A."/>
            <person name="Henrissat B."/>
            <person name="Van de Peer Y."/>
            <person name="Rouze P."/>
            <person name="Ellis J.G."/>
            <person name="Dodds P.N."/>
            <person name="Schein J.E."/>
            <person name="Zhong S."/>
            <person name="Hamelin R.C."/>
            <person name="Grigoriev I.V."/>
            <person name="Szabo L.J."/>
            <person name="Martin F."/>
        </authorList>
    </citation>
    <scope>NUCLEOTIDE SEQUENCE [LARGE SCALE GENOMIC DNA]</scope>
    <source>
        <strain evidence="3">98AG31 / pathotype 3-4-7</strain>
    </source>
</reference>
<evidence type="ECO:0000256" key="1">
    <source>
        <dbReference type="SAM" id="MobiDB-lite"/>
    </source>
</evidence>
<proteinExistence type="predicted"/>
<feature type="compositionally biased region" description="Basic and acidic residues" evidence="1">
    <location>
        <begin position="125"/>
        <end position="147"/>
    </location>
</feature>
<dbReference type="AlphaFoldDB" id="F4RHZ0"/>
<feature type="compositionally biased region" description="Polar residues" evidence="1">
    <location>
        <begin position="48"/>
        <end position="63"/>
    </location>
</feature>
<dbReference type="RefSeq" id="XP_007408671.1">
    <property type="nucleotide sequence ID" value="XM_007408609.1"/>
</dbReference>
<dbReference type="InParanoid" id="F4RHZ0"/>
<name>F4RHZ0_MELLP</name>
<feature type="compositionally biased region" description="Basic and acidic residues" evidence="1">
    <location>
        <begin position="174"/>
        <end position="197"/>
    </location>
</feature>
<evidence type="ECO:0000313" key="2">
    <source>
        <dbReference type="EMBL" id="EGG07906.1"/>
    </source>
</evidence>
<dbReference type="Proteomes" id="UP000001072">
    <property type="component" value="Unassembled WGS sequence"/>
</dbReference>
<accession>F4RHZ0</accession>
<dbReference type="VEuPathDB" id="FungiDB:MELLADRAFT_85219"/>
<organism evidence="3">
    <name type="scientific">Melampsora larici-populina (strain 98AG31 / pathotype 3-4-7)</name>
    <name type="common">Poplar leaf rust fungus</name>
    <dbReference type="NCBI Taxonomy" id="747676"/>
    <lineage>
        <taxon>Eukaryota</taxon>
        <taxon>Fungi</taxon>
        <taxon>Dikarya</taxon>
        <taxon>Basidiomycota</taxon>
        <taxon>Pucciniomycotina</taxon>
        <taxon>Pucciniomycetes</taxon>
        <taxon>Pucciniales</taxon>
        <taxon>Melampsoraceae</taxon>
        <taxon>Melampsora</taxon>
    </lineage>
</organism>
<dbReference type="EMBL" id="GL883102">
    <property type="protein sequence ID" value="EGG07906.1"/>
    <property type="molecule type" value="Genomic_DNA"/>
</dbReference>
<gene>
    <name evidence="2" type="ORF">MELLADRAFT_85219</name>
</gene>
<dbReference type="KEGG" id="mlr:MELLADRAFT_85219"/>
<keyword evidence="3" id="KW-1185">Reference proteome</keyword>
<feature type="compositionally biased region" description="Polar residues" evidence="1">
    <location>
        <begin position="89"/>
        <end position="99"/>
    </location>
</feature>
<feature type="compositionally biased region" description="Basic and acidic residues" evidence="1">
    <location>
        <begin position="104"/>
        <end position="118"/>
    </location>
</feature>
<sequence length="408" mass="46112">MSSRSQQSKTYQRATKSQTSPQQQHSNHNTPSVSGSRASTRSQKRKLTQNQPSSPSPGSTCPQQYKPYQRPIASQPSLPAHHSTHRNTPRSSVSRSTRYQNRHQQRETTEDLKTHDSQRSNPVEENQKNLEGHDGSPQKAAEDSQREDSEEPFNQNDLKLFNAGSDDNNGTDHSAYKPEESSDRDSSEQDEREDNHPSKGVTVRNTSRTMLNNHSRQTAFSSHMTGPQSQSFERIATWADLDQDARTVGRKLCNVTGSEEQFHACMVATLSMRQEMIVLSNQLEEIKRQISKIPRGGGCAWKEQEHTELKAVVRSTALKKIMDGDLQAYTAKENKFINEDPLPFCLYGKVMTDILGKPTEWKKEHLPPRYGVDPDNKSSRAFHSLVNTVLKEVRKDFETVVSHSVMPA</sequence>
<feature type="compositionally biased region" description="Polar residues" evidence="1">
    <location>
        <begin position="1"/>
        <end position="41"/>
    </location>
</feature>
<dbReference type="HOGENOM" id="CLU_034672_0_0_1"/>
<feature type="region of interest" description="Disordered" evidence="1">
    <location>
        <begin position="1"/>
        <end position="208"/>
    </location>
</feature>